<dbReference type="GO" id="GO:0031507">
    <property type="term" value="P:heterochromatin formation"/>
    <property type="evidence" value="ECO:0007669"/>
    <property type="project" value="EnsemblPlants"/>
</dbReference>
<organism evidence="9 10">
    <name type="scientific">Leersia perrieri</name>
    <dbReference type="NCBI Taxonomy" id="77586"/>
    <lineage>
        <taxon>Eukaryota</taxon>
        <taxon>Viridiplantae</taxon>
        <taxon>Streptophyta</taxon>
        <taxon>Embryophyta</taxon>
        <taxon>Tracheophyta</taxon>
        <taxon>Spermatophyta</taxon>
        <taxon>Magnoliopsida</taxon>
        <taxon>Liliopsida</taxon>
        <taxon>Poales</taxon>
        <taxon>Poaceae</taxon>
        <taxon>BOP clade</taxon>
        <taxon>Oryzoideae</taxon>
        <taxon>Oryzeae</taxon>
        <taxon>Oryzinae</taxon>
        <taxon>Leersia</taxon>
    </lineage>
</organism>
<keyword evidence="4" id="KW-0539">Nucleus</keyword>
<dbReference type="GO" id="GO:0031011">
    <property type="term" value="C:Ino80 complex"/>
    <property type="evidence" value="ECO:0007669"/>
    <property type="project" value="EnsemblPlants"/>
</dbReference>
<dbReference type="eggNOG" id="KOG1356">
    <property type="taxonomic scope" value="Eukaryota"/>
</dbReference>
<comment type="caution">
    <text evidence="5">Lacks conserved residue(s) required for the propagation of feature annotation.</text>
</comment>
<evidence type="ECO:0000256" key="3">
    <source>
        <dbReference type="ARBA" id="ARBA00022723"/>
    </source>
</evidence>
<evidence type="ECO:0000313" key="9">
    <source>
        <dbReference type="EnsemblPlants" id="LPERR03G14970.1"/>
    </source>
</evidence>
<dbReference type="GO" id="GO:0006357">
    <property type="term" value="P:regulation of transcription by RNA polymerase II"/>
    <property type="evidence" value="ECO:0007669"/>
    <property type="project" value="TreeGrafter"/>
</dbReference>
<name>A0A0D9VTY1_9ORYZ</name>
<evidence type="ECO:0000256" key="2">
    <source>
        <dbReference type="ARBA" id="ARBA00006801"/>
    </source>
</evidence>
<evidence type="ECO:0008006" key="11">
    <source>
        <dbReference type="Google" id="ProtNLM"/>
    </source>
</evidence>
<evidence type="ECO:0000256" key="4">
    <source>
        <dbReference type="ARBA" id="ARBA00023242"/>
    </source>
</evidence>
<feature type="region of interest" description="Disordered" evidence="6">
    <location>
        <begin position="684"/>
        <end position="709"/>
    </location>
</feature>
<dbReference type="STRING" id="77586.A0A0D9VTY1"/>
<reference evidence="10" key="2">
    <citation type="submission" date="2013-12" db="EMBL/GenBank/DDBJ databases">
        <authorList>
            <person name="Yu Y."/>
            <person name="Lee S."/>
            <person name="de Baynast K."/>
            <person name="Wissotski M."/>
            <person name="Liu L."/>
            <person name="Talag J."/>
            <person name="Goicoechea J."/>
            <person name="Angelova A."/>
            <person name="Jetty R."/>
            <person name="Kudrna D."/>
            <person name="Golser W."/>
            <person name="Rivera L."/>
            <person name="Zhang J."/>
            <person name="Wing R."/>
        </authorList>
    </citation>
    <scope>NUCLEOTIDE SEQUENCE</scope>
</reference>
<dbReference type="GO" id="GO:0070920">
    <property type="term" value="P:regulation of regulatory ncRNA processing"/>
    <property type="evidence" value="ECO:0007669"/>
    <property type="project" value="EnsemblPlants"/>
</dbReference>
<evidence type="ECO:0000256" key="5">
    <source>
        <dbReference type="PROSITE-ProRule" id="PRU01002"/>
    </source>
</evidence>
<dbReference type="PROSITE" id="PS51667">
    <property type="entry name" value="WRC"/>
    <property type="match status" value="1"/>
</dbReference>
<dbReference type="Gene3D" id="2.60.120.650">
    <property type="entry name" value="Cupin"/>
    <property type="match status" value="1"/>
</dbReference>
<dbReference type="AlphaFoldDB" id="A0A0D9VTY1"/>
<sequence>MEAVPEELRCKRSDGKQWRCSAPSMPDKTVCEKHYVQAKKRAASSALRASLRRSSSAAAANANARRLGGGDDAGPSPVQMAVARLLYGRVAAGEPVYVAEPAPAPPRRRPPPVYGLPPPLGNAAGARTAAELVGRGSAGLVACSSTAATATAATTTCHQCRMEANTIWCASCDRRGYCRDCISRWYSDIPIDDVRKDLGQIFSGQRSILMSKCAGIVCCLFITRRFLLLSLACSDTSNYSFSDFCKVPVFDYHRHCPKCLYDLCLDCCRDIRRSRTNVARGEYAEGHVVDRSKDTVSKRARLEPSAESATDKSVLQRVDVKNIDIRSLFPTWRVNNDGSITCGPHEAGGCGSSKLMLRRIFKINWISKLVKNSEEMVNGCKVHDLENGCSSFNDDRRLELTGHRNLGLSTCSNNGGGTDRSCVFSPVLEDLKFEGIIHFRKHWIKGEPVVIRNAFEPSLSSSWDPLNIWRGIQEIVDEEVDEDVIVKAVDCSNQSEVDIELKQFIKGYSDGHKGEDGELMMLKLKEWPPPSVLEEFLLCQRPEFIVNFPLVDFIHSRWGLLNLSAKLPADTLQPEVGLKLLIAYGKRQEGGKADSVTNLMINMGDVVHMLMHTAEVHDLCPKRLQPERSERIANGMTVHVNAYAPVENLDVDMGEQLPDNISSKFDERAPASALRLQEKLHSGFEGTSSELSHSSHSKEPKANGSEKSQAGAVWDVFRRQDLSKLNEYLAANWEELTASSQAAFSVKNPIYEQTVYLNKYHKRILKDQFGIEPWTFQQHIGEAVFIPAGCPFQVKNLQSTVQLALDFLSPESLAESARMAQEIRCLPNNHDAKLKMLEIGKISLYAASSAVREIQRITLDPKFNLDLIFKDQNLTQAVSENLARVTKQRNVPCS</sequence>
<dbReference type="Pfam" id="PF08879">
    <property type="entry name" value="WRC"/>
    <property type="match status" value="1"/>
</dbReference>
<proteinExistence type="inferred from homology"/>
<reference evidence="9" key="3">
    <citation type="submission" date="2015-04" db="UniProtKB">
        <authorList>
            <consortium name="EnsemblPlants"/>
        </authorList>
    </citation>
    <scope>IDENTIFICATION</scope>
</reference>
<keyword evidence="3" id="KW-0479">Metal-binding</keyword>
<dbReference type="SUPFAM" id="SSF51197">
    <property type="entry name" value="Clavaminate synthase-like"/>
    <property type="match status" value="1"/>
</dbReference>
<evidence type="ECO:0000313" key="10">
    <source>
        <dbReference type="Proteomes" id="UP000032180"/>
    </source>
</evidence>
<dbReference type="GO" id="GO:0042803">
    <property type="term" value="F:protein homodimerization activity"/>
    <property type="evidence" value="ECO:0007669"/>
    <property type="project" value="EnsemblPlants"/>
</dbReference>
<dbReference type="SMART" id="SM00558">
    <property type="entry name" value="JmjC"/>
    <property type="match status" value="1"/>
</dbReference>
<dbReference type="PROSITE" id="PS51184">
    <property type="entry name" value="JMJC"/>
    <property type="match status" value="1"/>
</dbReference>
<dbReference type="GO" id="GO:0048188">
    <property type="term" value="C:Set1C/COMPASS complex"/>
    <property type="evidence" value="ECO:0007669"/>
    <property type="project" value="EnsemblPlants"/>
</dbReference>
<dbReference type="Gramene" id="LPERR03G14970.1">
    <property type="protein sequence ID" value="LPERR03G14970.1"/>
    <property type="gene ID" value="LPERR03G14970"/>
</dbReference>
<dbReference type="HOGENOM" id="CLU_001811_2_0_1"/>
<dbReference type="EnsemblPlants" id="LPERR03G14970.1">
    <property type="protein sequence ID" value="LPERR03G14970.1"/>
    <property type="gene ID" value="LPERR03G14970"/>
</dbReference>
<feature type="domain" description="JmjC" evidence="7">
    <location>
        <begin position="556"/>
        <end position="824"/>
    </location>
</feature>
<dbReference type="GO" id="GO:0032454">
    <property type="term" value="F:histone H3K9 demethylase activity"/>
    <property type="evidence" value="ECO:0007669"/>
    <property type="project" value="InterPro"/>
</dbReference>
<dbReference type="GO" id="GO:0043161">
    <property type="term" value="P:proteasome-mediated ubiquitin-dependent protein catabolic process"/>
    <property type="evidence" value="ECO:0007669"/>
    <property type="project" value="EnsemblPlants"/>
</dbReference>
<dbReference type="GO" id="GO:0061630">
    <property type="term" value="F:ubiquitin protein ligase activity"/>
    <property type="evidence" value="ECO:0007669"/>
    <property type="project" value="EnsemblPlants"/>
</dbReference>
<evidence type="ECO:0000259" key="7">
    <source>
        <dbReference type="PROSITE" id="PS51184"/>
    </source>
</evidence>
<dbReference type="Pfam" id="PF02373">
    <property type="entry name" value="JmjC"/>
    <property type="match status" value="1"/>
</dbReference>
<evidence type="ECO:0000256" key="1">
    <source>
        <dbReference type="ARBA" id="ARBA00004123"/>
    </source>
</evidence>
<keyword evidence="10" id="KW-1185">Reference proteome</keyword>
<dbReference type="GO" id="GO:0031490">
    <property type="term" value="F:chromatin DNA binding"/>
    <property type="evidence" value="ECO:0007669"/>
    <property type="project" value="TreeGrafter"/>
</dbReference>
<comment type="subcellular location">
    <subcellularLocation>
        <location evidence="1">Nucleus</location>
    </subcellularLocation>
</comment>
<dbReference type="InterPro" id="IPR045109">
    <property type="entry name" value="LSDs-like"/>
</dbReference>
<dbReference type="GO" id="GO:0000976">
    <property type="term" value="F:transcription cis-regulatory region binding"/>
    <property type="evidence" value="ECO:0007669"/>
    <property type="project" value="EnsemblPlants"/>
</dbReference>
<accession>A0A0D9VTY1</accession>
<dbReference type="GO" id="GO:0090310">
    <property type="term" value="P:negative regulation of DNA methylation-dependent heterochromatin formation"/>
    <property type="evidence" value="ECO:0007669"/>
    <property type="project" value="EnsemblPlants"/>
</dbReference>
<dbReference type="Proteomes" id="UP000032180">
    <property type="component" value="Chromosome 3"/>
</dbReference>
<comment type="similarity">
    <text evidence="2">Belongs to the JARID1 histone demethylase family.</text>
</comment>
<dbReference type="InterPro" id="IPR014977">
    <property type="entry name" value="WRC_dom"/>
</dbReference>
<evidence type="ECO:0000259" key="8">
    <source>
        <dbReference type="PROSITE" id="PS51667"/>
    </source>
</evidence>
<dbReference type="GO" id="GO:0000118">
    <property type="term" value="C:histone deacetylase complex"/>
    <property type="evidence" value="ECO:0007669"/>
    <property type="project" value="TreeGrafter"/>
</dbReference>
<dbReference type="GO" id="GO:0042393">
    <property type="term" value="F:histone binding"/>
    <property type="evidence" value="ECO:0007669"/>
    <property type="project" value="EnsemblPlants"/>
</dbReference>
<dbReference type="GO" id="GO:0003712">
    <property type="term" value="F:transcription coregulator activity"/>
    <property type="evidence" value="ECO:0007669"/>
    <property type="project" value="TreeGrafter"/>
</dbReference>
<evidence type="ECO:0000256" key="6">
    <source>
        <dbReference type="SAM" id="MobiDB-lite"/>
    </source>
</evidence>
<dbReference type="InterPro" id="IPR003347">
    <property type="entry name" value="JmjC_dom"/>
</dbReference>
<dbReference type="PANTHER" id="PTHR12549">
    <property type="entry name" value="JMJC DOMAIN-CONTAINING HISTONE DEMETHYLATION PROTEIN"/>
    <property type="match status" value="1"/>
</dbReference>
<protein>
    <recommendedName>
        <fullName evidence="11">JmjC domain-containing protein</fullName>
    </recommendedName>
</protein>
<dbReference type="GO" id="GO:0046872">
    <property type="term" value="F:metal ion binding"/>
    <property type="evidence" value="ECO:0007669"/>
    <property type="project" value="UniProtKB-KW"/>
</dbReference>
<feature type="domain" description="WRC" evidence="8">
    <location>
        <begin position="4"/>
        <end position="48"/>
    </location>
</feature>
<dbReference type="PANTHER" id="PTHR12549:SF17">
    <property type="entry name" value="E3 UBIQUITIN-PROTEIN LIGASE JMJ24"/>
    <property type="match status" value="1"/>
</dbReference>
<reference evidence="9 10" key="1">
    <citation type="submission" date="2012-08" db="EMBL/GenBank/DDBJ databases">
        <title>Oryza genome evolution.</title>
        <authorList>
            <person name="Wing R.A."/>
        </authorList>
    </citation>
    <scope>NUCLEOTIDE SEQUENCE</scope>
</reference>
<dbReference type="GO" id="GO:0031624">
    <property type="term" value="F:ubiquitin conjugating enzyme binding"/>
    <property type="evidence" value="ECO:0007669"/>
    <property type="project" value="EnsemblPlants"/>
</dbReference>